<evidence type="ECO:0000256" key="1">
    <source>
        <dbReference type="SAM" id="MobiDB-lite"/>
    </source>
</evidence>
<reference evidence="3" key="1">
    <citation type="submission" date="2021-07" db="EMBL/GenBank/DDBJ databases">
        <authorList>
            <person name="Durling M."/>
        </authorList>
    </citation>
    <scope>NUCLEOTIDE SEQUENCE</scope>
</reference>
<dbReference type="OrthoDB" id="3511277at2759"/>
<keyword evidence="4" id="KW-1185">Reference proteome</keyword>
<dbReference type="AlphaFoldDB" id="A0A9N9KZK6"/>
<gene>
    <name evidence="3" type="ORF">HYFRA_00003761</name>
</gene>
<dbReference type="EMBL" id="CAJVRL010000070">
    <property type="protein sequence ID" value="CAG8956379.1"/>
    <property type="molecule type" value="Genomic_DNA"/>
</dbReference>
<accession>A0A9N9KZK6</accession>
<proteinExistence type="predicted"/>
<dbReference type="Proteomes" id="UP000696280">
    <property type="component" value="Unassembled WGS sequence"/>
</dbReference>
<feature type="transmembrane region" description="Helical" evidence="2">
    <location>
        <begin position="256"/>
        <end position="274"/>
    </location>
</feature>
<keyword evidence="2" id="KW-0812">Transmembrane</keyword>
<evidence type="ECO:0000313" key="4">
    <source>
        <dbReference type="Proteomes" id="UP000696280"/>
    </source>
</evidence>
<sequence length="284" mass="31446">MMSKQAEPSLVSPVSPPEPEPIPIPSAYGRNISYNHPSSTNETKVQVPPTHANEKHQGKVDITLNYEEANEEGTHPTDGARRPGKEQKSVYIVLRDSQIYIRVLAIMIMIISFSLILSAVVMYENARKLPGNPLGTVPVPPLGITDFPCRVFMGIAGMNFLFSVSILSLSYLSSKFKQSVDVVNAVFAIISAVGFATSMSACFLLKKQIKFRSDLWKWSCDNVKGGISSPALDFEVTCHVVEYGWKFGLVQASLELLTFIVSVAVFCILKYSYFARYGRFGKIF</sequence>
<feature type="transmembrane region" description="Helical" evidence="2">
    <location>
        <begin position="184"/>
        <end position="206"/>
    </location>
</feature>
<feature type="transmembrane region" description="Helical" evidence="2">
    <location>
        <begin position="99"/>
        <end position="123"/>
    </location>
</feature>
<keyword evidence="2" id="KW-1133">Transmembrane helix</keyword>
<feature type="compositionally biased region" description="Polar residues" evidence="1">
    <location>
        <begin position="32"/>
        <end position="44"/>
    </location>
</feature>
<evidence type="ECO:0008006" key="5">
    <source>
        <dbReference type="Google" id="ProtNLM"/>
    </source>
</evidence>
<keyword evidence="2" id="KW-0472">Membrane</keyword>
<evidence type="ECO:0000256" key="2">
    <source>
        <dbReference type="SAM" id="Phobius"/>
    </source>
</evidence>
<feature type="transmembrane region" description="Helical" evidence="2">
    <location>
        <begin position="151"/>
        <end position="172"/>
    </location>
</feature>
<name>A0A9N9KZK6_9HELO</name>
<evidence type="ECO:0000313" key="3">
    <source>
        <dbReference type="EMBL" id="CAG8956379.1"/>
    </source>
</evidence>
<feature type="region of interest" description="Disordered" evidence="1">
    <location>
        <begin position="1"/>
        <end position="59"/>
    </location>
</feature>
<dbReference type="PANTHER" id="PTHR42069">
    <property type="entry name" value="HYPHAL ANASTAMOSIS-8 PROTEIN"/>
    <property type="match status" value="1"/>
</dbReference>
<protein>
    <recommendedName>
        <fullName evidence="5">MARVEL domain-containing protein</fullName>
    </recommendedName>
</protein>
<comment type="caution">
    <text evidence="3">The sequence shown here is derived from an EMBL/GenBank/DDBJ whole genome shotgun (WGS) entry which is preliminary data.</text>
</comment>
<feature type="compositionally biased region" description="Pro residues" evidence="1">
    <location>
        <begin position="14"/>
        <end position="24"/>
    </location>
</feature>
<organism evidence="3 4">
    <name type="scientific">Hymenoscyphus fraxineus</name>
    <dbReference type="NCBI Taxonomy" id="746836"/>
    <lineage>
        <taxon>Eukaryota</taxon>
        <taxon>Fungi</taxon>
        <taxon>Dikarya</taxon>
        <taxon>Ascomycota</taxon>
        <taxon>Pezizomycotina</taxon>
        <taxon>Leotiomycetes</taxon>
        <taxon>Helotiales</taxon>
        <taxon>Helotiaceae</taxon>
        <taxon>Hymenoscyphus</taxon>
    </lineage>
</organism>
<dbReference type="PANTHER" id="PTHR42069:SF1">
    <property type="entry name" value="MARVEL DOMAIN-CONTAINING PROTEIN"/>
    <property type="match status" value="1"/>
</dbReference>